<dbReference type="InterPro" id="IPR041561">
    <property type="entry name" value="PglD_N"/>
</dbReference>
<keyword evidence="4" id="KW-0808">Transferase</keyword>
<dbReference type="SUPFAM" id="SSF51161">
    <property type="entry name" value="Trimeric LpxA-like enzymes"/>
    <property type="match status" value="1"/>
</dbReference>
<name>A0A3G7U431_9PSED</name>
<dbReference type="NCBIfam" id="TIGR03570">
    <property type="entry name" value="NeuD_NnaD"/>
    <property type="match status" value="1"/>
</dbReference>
<dbReference type="EMBL" id="CP027754">
    <property type="protein sequence ID" value="AZE54125.1"/>
    <property type="molecule type" value="Genomic_DNA"/>
</dbReference>
<evidence type="ECO:0000256" key="1">
    <source>
        <dbReference type="ARBA" id="ARBA00007274"/>
    </source>
</evidence>
<reference evidence="4 5" key="1">
    <citation type="submission" date="2018-03" db="EMBL/GenBank/DDBJ databases">
        <title>Diversity of phytobeneficial traits revealed by whole-genome analysis of worldwide-isolated phenazine-producing Pseudomonas spp.</title>
        <authorList>
            <person name="Biessy A."/>
            <person name="Novinscak A."/>
            <person name="Blom J."/>
            <person name="Leger G."/>
            <person name="Thomashow L.S."/>
            <person name="Cazorla F.M."/>
            <person name="Josic D."/>
            <person name="Filion M."/>
        </authorList>
    </citation>
    <scope>NUCLEOTIDE SEQUENCE [LARGE SCALE GENOMIC DNA]</scope>
    <source>
        <strain evidence="4 5">30B</strain>
    </source>
</reference>
<dbReference type="AlphaFoldDB" id="A0A3G7U431"/>
<evidence type="ECO:0000313" key="5">
    <source>
        <dbReference type="Proteomes" id="UP000268696"/>
    </source>
</evidence>
<dbReference type="PANTHER" id="PTHR43300">
    <property type="entry name" value="ACETYLTRANSFERASE"/>
    <property type="match status" value="1"/>
</dbReference>
<dbReference type="InterPro" id="IPR050179">
    <property type="entry name" value="Trans_hexapeptide_repeat"/>
</dbReference>
<evidence type="ECO:0000259" key="3">
    <source>
        <dbReference type="Pfam" id="PF17836"/>
    </source>
</evidence>
<dbReference type="Pfam" id="PF17836">
    <property type="entry name" value="PglD_N"/>
    <property type="match status" value="1"/>
</dbReference>
<dbReference type="InterPro" id="IPR020019">
    <property type="entry name" value="AcTrfase_PglD-like"/>
</dbReference>
<proteinExistence type="inferred from homology"/>
<dbReference type="GO" id="GO:0016740">
    <property type="term" value="F:transferase activity"/>
    <property type="evidence" value="ECO:0007669"/>
    <property type="project" value="UniProtKB-KW"/>
</dbReference>
<dbReference type="RefSeq" id="WP_034135136.1">
    <property type="nucleotide sequence ID" value="NZ_CP027754.1"/>
</dbReference>
<feature type="domain" description="PglD N-terminal" evidence="3">
    <location>
        <begin position="5"/>
        <end position="89"/>
    </location>
</feature>
<dbReference type="InterPro" id="IPR011004">
    <property type="entry name" value="Trimer_LpxA-like_sf"/>
</dbReference>
<comment type="similarity">
    <text evidence="1">Belongs to the transferase hexapeptide repeat family.</text>
</comment>
<evidence type="ECO:0000313" key="4">
    <source>
        <dbReference type="EMBL" id="AZE54125.1"/>
    </source>
</evidence>
<dbReference type="Gene3D" id="2.160.10.10">
    <property type="entry name" value="Hexapeptide repeat proteins"/>
    <property type="match status" value="1"/>
</dbReference>
<evidence type="ECO:0000256" key="2">
    <source>
        <dbReference type="PIRSR" id="PIRSR620019-1"/>
    </source>
</evidence>
<protein>
    <submittedName>
        <fullName evidence="4">Bacterial transferase, hexapeptide repeat protein</fullName>
    </submittedName>
</protein>
<dbReference type="PANTHER" id="PTHR43300:SF7">
    <property type="entry name" value="UDP-N-ACETYLBACILLOSAMINE N-ACETYLTRANSFERASE"/>
    <property type="match status" value="1"/>
</dbReference>
<feature type="site" description="Increases basicity of active site His" evidence="2">
    <location>
        <position position="145"/>
    </location>
</feature>
<dbReference type="Gene3D" id="3.40.50.20">
    <property type="match status" value="1"/>
</dbReference>
<feature type="active site" description="Proton acceptor" evidence="2">
    <location>
        <position position="144"/>
    </location>
</feature>
<sequence>MSGKKFLIVGAGGFGREVYVWLKDWIEHSETPSEYQIDGFLDDSPAALERFSDAPLIISSIDDYVHQDGVFLVCAIADPTIKKIVSEKLVAKGAQFFSLVHPTAIVGTRVVIGQGVVVCPNTILSTDLEIGDFVTINSCTTIGHDTSVGSYSTISGHCDVTGGVQLAEGVFMGSHAVIVPKVTVGAFAVIGASSVVIRKVAPGVTVFGVPAKRIAG</sequence>
<organism evidence="4 5">
    <name type="scientific">Pseudomonas synxantha</name>
    <dbReference type="NCBI Taxonomy" id="47883"/>
    <lineage>
        <taxon>Bacteria</taxon>
        <taxon>Pseudomonadati</taxon>
        <taxon>Pseudomonadota</taxon>
        <taxon>Gammaproteobacteria</taxon>
        <taxon>Pseudomonadales</taxon>
        <taxon>Pseudomonadaceae</taxon>
        <taxon>Pseudomonas</taxon>
    </lineage>
</organism>
<dbReference type="CDD" id="cd03360">
    <property type="entry name" value="LbH_AT_putative"/>
    <property type="match status" value="1"/>
</dbReference>
<gene>
    <name evidence="4" type="ORF">C4K03_1956</name>
</gene>
<accession>A0A3G7U431</accession>
<dbReference type="Proteomes" id="UP000268696">
    <property type="component" value="Chromosome"/>
</dbReference>